<evidence type="ECO:0000313" key="1">
    <source>
        <dbReference type="EMBL" id="KAF8765196.1"/>
    </source>
</evidence>
<dbReference type="Proteomes" id="UP000807504">
    <property type="component" value="Unassembled WGS sequence"/>
</dbReference>
<accession>A0A8T0E4D8</accession>
<dbReference type="AlphaFoldDB" id="A0A8T0E4D8"/>
<sequence>MCRLCSSSQHLVLLADKPLYCDFLRNMYSRMNNHGTFCGHFHLNDTVDMHNCHAWPTTDPYENQQMPLHFSHVTIWGGFPTSFVLGPFVSRRAQRCGSCQAFNHRSMMEQFVIPGLQARRCVSTTVFMQNDAFLLNASCTKQVLRLRFRHY</sequence>
<name>A0A8T0E4D8_ARGBR</name>
<reference evidence="1" key="2">
    <citation type="submission" date="2020-06" db="EMBL/GenBank/DDBJ databases">
        <authorList>
            <person name="Sheffer M."/>
        </authorList>
    </citation>
    <scope>NUCLEOTIDE SEQUENCE</scope>
</reference>
<protein>
    <submittedName>
        <fullName evidence="1">Uncharacterized protein</fullName>
    </submittedName>
</protein>
<reference evidence="1" key="1">
    <citation type="journal article" date="2020" name="bioRxiv">
        <title>Chromosome-level reference genome of the European wasp spider Argiope bruennichi: a resource for studies on range expansion and evolutionary adaptation.</title>
        <authorList>
            <person name="Sheffer M.M."/>
            <person name="Hoppe A."/>
            <person name="Krehenwinkel H."/>
            <person name="Uhl G."/>
            <person name="Kuss A.W."/>
            <person name="Jensen L."/>
            <person name="Jensen C."/>
            <person name="Gillespie R.G."/>
            <person name="Hoff K.J."/>
            <person name="Prost S."/>
        </authorList>
    </citation>
    <scope>NUCLEOTIDE SEQUENCE</scope>
</reference>
<gene>
    <name evidence="1" type="ORF">HNY73_023184</name>
</gene>
<proteinExistence type="predicted"/>
<comment type="caution">
    <text evidence="1">The sequence shown here is derived from an EMBL/GenBank/DDBJ whole genome shotgun (WGS) entry which is preliminary data.</text>
</comment>
<keyword evidence="2" id="KW-1185">Reference proteome</keyword>
<dbReference type="EMBL" id="JABXBU010002231">
    <property type="protein sequence ID" value="KAF8765196.1"/>
    <property type="molecule type" value="Genomic_DNA"/>
</dbReference>
<evidence type="ECO:0000313" key="2">
    <source>
        <dbReference type="Proteomes" id="UP000807504"/>
    </source>
</evidence>
<organism evidence="1 2">
    <name type="scientific">Argiope bruennichi</name>
    <name type="common">Wasp spider</name>
    <name type="synonym">Aranea bruennichi</name>
    <dbReference type="NCBI Taxonomy" id="94029"/>
    <lineage>
        <taxon>Eukaryota</taxon>
        <taxon>Metazoa</taxon>
        <taxon>Ecdysozoa</taxon>
        <taxon>Arthropoda</taxon>
        <taxon>Chelicerata</taxon>
        <taxon>Arachnida</taxon>
        <taxon>Araneae</taxon>
        <taxon>Araneomorphae</taxon>
        <taxon>Entelegynae</taxon>
        <taxon>Araneoidea</taxon>
        <taxon>Araneidae</taxon>
        <taxon>Argiope</taxon>
    </lineage>
</organism>